<dbReference type="Pfam" id="PF16344">
    <property type="entry name" value="FecR_C"/>
    <property type="match status" value="1"/>
</dbReference>
<evidence type="ECO:0000259" key="3">
    <source>
        <dbReference type="Pfam" id="PF16344"/>
    </source>
</evidence>
<reference evidence="4 5" key="1">
    <citation type="submission" date="2019-12" db="EMBL/GenBank/DDBJ databases">
        <authorList>
            <person name="Dong K."/>
        </authorList>
    </citation>
    <scope>NUCLEOTIDE SEQUENCE [LARGE SCALE GENOMIC DNA]</scope>
    <source>
        <strain evidence="4 5">JCM 31225</strain>
    </source>
</reference>
<dbReference type="InterPro" id="IPR006860">
    <property type="entry name" value="FecR"/>
</dbReference>
<evidence type="ECO:0000313" key="4">
    <source>
        <dbReference type="EMBL" id="MVZ61143.1"/>
    </source>
</evidence>
<dbReference type="AlphaFoldDB" id="A0A6N8KUJ7"/>
<keyword evidence="1" id="KW-0812">Transmembrane</keyword>
<keyword evidence="1" id="KW-1133">Transmembrane helix</keyword>
<evidence type="ECO:0000313" key="5">
    <source>
        <dbReference type="Proteomes" id="UP000435036"/>
    </source>
</evidence>
<evidence type="ECO:0000256" key="1">
    <source>
        <dbReference type="SAM" id="Phobius"/>
    </source>
</evidence>
<feature type="domain" description="Protein FecR C-terminal" evidence="3">
    <location>
        <begin position="259"/>
        <end position="325"/>
    </location>
</feature>
<dbReference type="Proteomes" id="UP000435036">
    <property type="component" value="Unassembled WGS sequence"/>
</dbReference>
<proteinExistence type="predicted"/>
<gene>
    <name evidence="4" type="ORF">GQF63_03825</name>
</gene>
<dbReference type="Pfam" id="PF04773">
    <property type="entry name" value="FecR"/>
    <property type="match status" value="1"/>
</dbReference>
<evidence type="ECO:0000259" key="2">
    <source>
        <dbReference type="Pfam" id="PF04773"/>
    </source>
</evidence>
<dbReference type="GO" id="GO:0016989">
    <property type="term" value="F:sigma factor antagonist activity"/>
    <property type="evidence" value="ECO:0007669"/>
    <property type="project" value="TreeGrafter"/>
</dbReference>
<dbReference type="PANTHER" id="PTHR30273">
    <property type="entry name" value="PERIPLASMIC SIGNAL SENSOR AND SIGMA FACTOR ACTIVATOR FECR-RELATED"/>
    <property type="match status" value="1"/>
</dbReference>
<comment type="caution">
    <text evidence="4">The sequence shown here is derived from an EMBL/GenBank/DDBJ whole genome shotgun (WGS) entry which is preliminary data.</text>
</comment>
<dbReference type="Gene3D" id="2.60.120.1440">
    <property type="match status" value="1"/>
</dbReference>
<organism evidence="4 5">
    <name type="scientific">Sphingobacterium humi</name>
    <dbReference type="NCBI Taxonomy" id="1796905"/>
    <lineage>
        <taxon>Bacteria</taxon>
        <taxon>Pseudomonadati</taxon>
        <taxon>Bacteroidota</taxon>
        <taxon>Sphingobacteriia</taxon>
        <taxon>Sphingobacteriales</taxon>
        <taxon>Sphingobacteriaceae</taxon>
        <taxon>Sphingobacterium</taxon>
    </lineage>
</organism>
<dbReference type="EMBL" id="WSQA01000002">
    <property type="protein sequence ID" value="MVZ61143.1"/>
    <property type="molecule type" value="Genomic_DNA"/>
</dbReference>
<name>A0A6N8KUJ7_9SPHI</name>
<protein>
    <submittedName>
        <fullName evidence="4">DUF4974 domain-containing protein</fullName>
    </submittedName>
</protein>
<dbReference type="PANTHER" id="PTHR30273:SF2">
    <property type="entry name" value="PROTEIN FECR"/>
    <property type="match status" value="1"/>
</dbReference>
<accession>A0A6N8KUJ7</accession>
<sequence>MANKCAHKECDAVADYLEQHEEALDKLELFEHLAEDELLHMPVYEKEAQLKEILKVKSIQFGWKQWLVAASVLFFVLFSFYKIGMQDVERNTAELRVTLVNLGTDSKWYMLPDSSRVKLEPQSRIAYLPNFAFDRELQQMSGQATYYVHPDKERPFRVVYEGVQTRALGTIFSVGSYDQDNLLVELLEGKIVLEEAEKRLDNQVYLSEKSTIVINKKDFTYRLLKKEKSNYKRAWEMERENNVGENTKSSIAWSNQVVNFNGVSNADLFSIMERLFNVTIDIENPKIINGNFTGELFQDENLESFLTSFCQMNGCTFTINEHVIKIK</sequence>
<dbReference type="OrthoDB" id="663025at2"/>
<dbReference type="InterPro" id="IPR032508">
    <property type="entry name" value="FecR_C"/>
</dbReference>
<dbReference type="InterPro" id="IPR012373">
    <property type="entry name" value="Ferrdict_sens_TM"/>
</dbReference>
<dbReference type="Gene3D" id="3.55.50.30">
    <property type="match status" value="1"/>
</dbReference>
<keyword evidence="5" id="KW-1185">Reference proteome</keyword>
<feature type="transmembrane region" description="Helical" evidence="1">
    <location>
        <begin position="61"/>
        <end position="81"/>
    </location>
</feature>
<feature type="domain" description="FecR protein" evidence="2">
    <location>
        <begin position="109"/>
        <end position="191"/>
    </location>
</feature>
<keyword evidence="1" id="KW-0472">Membrane</keyword>
<dbReference type="RefSeq" id="WP_160367785.1">
    <property type="nucleotide sequence ID" value="NZ_WSQA01000002.1"/>
</dbReference>